<dbReference type="Gene3D" id="3.40.630.30">
    <property type="match status" value="2"/>
</dbReference>
<dbReference type="Pfam" id="PF17668">
    <property type="entry name" value="Acetyltransf_17"/>
    <property type="match status" value="1"/>
</dbReference>
<feature type="binding site" evidence="4">
    <location>
        <begin position="87"/>
        <end position="89"/>
    </location>
    <ligand>
        <name>acetyl-CoA</name>
        <dbReference type="ChEBI" id="CHEBI:57288"/>
    </ligand>
</feature>
<protein>
    <submittedName>
        <fullName evidence="6">GNAT family N-acetyltransferase</fullName>
        <ecNumber evidence="6">2.3.1.-</ecNumber>
    </submittedName>
</protein>
<comment type="subunit">
    <text evidence="4">Homohexamer; trimer of dimers.</text>
</comment>
<evidence type="ECO:0000313" key="6">
    <source>
        <dbReference type="EMBL" id="MDT0331256.1"/>
    </source>
</evidence>
<evidence type="ECO:0000256" key="3">
    <source>
        <dbReference type="ARBA" id="ARBA00023315"/>
    </source>
</evidence>
<dbReference type="InterPro" id="IPR041380">
    <property type="entry name" value="Acetyltransf_17"/>
</dbReference>
<dbReference type="InterPro" id="IPR036527">
    <property type="entry name" value="SCP2_sterol-bd_dom_sf"/>
</dbReference>
<dbReference type="RefSeq" id="WP_311513799.1">
    <property type="nucleotide sequence ID" value="NZ_JAVREP010000020.1"/>
</dbReference>
<feature type="active site" description="Proton donor" evidence="4">
    <location>
        <position position="128"/>
    </location>
</feature>
<evidence type="ECO:0000313" key="7">
    <source>
        <dbReference type="Proteomes" id="UP001183390"/>
    </source>
</evidence>
<feature type="binding site" evidence="4">
    <location>
        <begin position="95"/>
        <end position="100"/>
    </location>
    <ligand>
        <name>acetyl-CoA</name>
        <dbReference type="ChEBI" id="CHEBI:57288"/>
    </ligand>
</feature>
<dbReference type="CDD" id="cd04301">
    <property type="entry name" value="NAT_SF"/>
    <property type="match status" value="1"/>
</dbReference>
<dbReference type="PANTHER" id="PTHR37817:SF1">
    <property type="entry name" value="N-ACETYLTRANSFERASE EIS"/>
    <property type="match status" value="1"/>
</dbReference>
<accession>A0ABU2MG79</accession>
<evidence type="ECO:0000256" key="1">
    <source>
        <dbReference type="ARBA" id="ARBA00009213"/>
    </source>
</evidence>
<dbReference type="GO" id="GO:0016746">
    <property type="term" value="F:acyltransferase activity"/>
    <property type="evidence" value="ECO:0007669"/>
    <property type="project" value="UniProtKB-KW"/>
</dbReference>
<keyword evidence="2 4" id="KW-0808">Transferase</keyword>
<dbReference type="InterPro" id="IPR025559">
    <property type="entry name" value="Eis_dom"/>
</dbReference>
<comment type="similarity">
    <text evidence="1 4">Belongs to the acetyltransferase Eis family.</text>
</comment>
<dbReference type="SUPFAM" id="SSF55729">
    <property type="entry name" value="Acyl-CoA N-acyltransferases (Nat)"/>
    <property type="match status" value="1"/>
</dbReference>
<evidence type="ECO:0000256" key="4">
    <source>
        <dbReference type="HAMAP-Rule" id="MF_01812"/>
    </source>
</evidence>
<dbReference type="Proteomes" id="UP001183390">
    <property type="component" value="Unassembled WGS sequence"/>
</dbReference>
<dbReference type="PROSITE" id="PS51186">
    <property type="entry name" value="GNAT"/>
    <property type="match status" value="1"/>
</dbReference>
<feature type="active site" description="Proton acceptor; via carboxylate" evidence="4">
    <location>
        <position position="415"/>
    </location>
</feature>
<dbReference type="HAMAP" id="MF_01812">
    <property type="entry name" value="Eis"/>
    <property type="match status" value="1"/>
</dbReference>
<dbReference type="Pfam" id="PF13530">
    <property type="entry name" value="SCP2_2"/>
    <property type="match status" value="1"/>
</dbReference>
<keyword evidence="3 4" id="KW-0012">Acyltransferase</keyword>
<dbReference type="Pfam" id="PF13527">
    <property type="entry name" value="Acetyltransf_9"/>
    <property type="match status" value="1"/>
</dbReference>
<dbReference type="InterPro" id="IPR022902">
    <property type="entry name" value="NAcTrfase_Eis"/>
</dbReference>
<dbReference type="EMBL" id="JAVREP010000020">
    <property type="protein sequence ID" value="MDT0331256.1"/>
    <property type="molecule type" value="Genomic_DNA"/>
</dbReference>
<dbReference type="PANTHER" id="PTHR37817">
    <property type="entry name" value="N-ACETYLTRANSFERASE EIS"/>
    <property type="match status" value="1"/>
</dbReference>
<dbReference type="InterPro" id="IPR016181">
    <property type="entry name" value="Acyl_CoA_acyltransferase"/>
</dbReference>
<reference evidence="7" key="1">
    <citation type="submission" date="2023-07" db="EMBL/GenBank/DDBJ databases">
        <title>30 novel species of actinomycetes from the DSMZ collection.</title>
        <authorList>
            <person name="Nouioui I."/>
        </authorList>
    </citation>
    <scope>NUCLEOTIDE SEQUENCE [LARGE SCALE GENOMIC DNA]</scope>
    <source>
        <strain evidence="7">DSM 44743</strain>
    </source>
</reference>
<comment type="caution">
    <text evidence="6">The sequence shown here is derived from an EMBL/GenBank/DDBJ whole genome shotgun (WGS) entry which is preliminary data.</text>
</comment>
<name>A0ABU2MG79_9ACTN</name>
<dbReference type="Gene3D" id="3.30.1050.10">
    <property type="entry name" value="SCP2 sterol-binding domain"/>
    <property type="match status" value="1"/>
</dbReference>
<organism evidence="6 7">
    <name type="scientific">Nocardiopsis lambiniae</name>
    <dbReference type="NCBI Taxonomy" id="3075539"/>
    <lineage>
        <taxon>Bacteria</taxon>
        <taxon>Bacillati</taxon>
        <taxon>Actinomycetota</taxon>
        <taxon>Actinomycetes</taxon>
        <taxon>Streptosporangiales</taxon>
        <taxon>Nocardiopsidaceae</taxon>
        <taxon>Nocardiopsis</taxon>
    </lineage>
</organism>
<dbReference type="SUPFAM" id="SSF55718">
    <property type="entry name" value="SCP-like"/>
    <property type="match status" value="1"/>
</dbReference>
<evidence type="ECO:0000259" key="5">
    <source>
        <dbReference type="PROSITE" id="PS51186"/>
    </source>
</evidence>
<proteinExistence type="inferred from homology"/>
<dbReference type="EC" id="2.3.1.-" evidence="6"/>
<keyword evidence="7" id="KW-1185">Reference proteome</keyword>
<sequence length="415" mass="45281">MTVREPCPWTVRGTTAEEYPEVARVLGEALLLPAETLVEHERRDPLVEHDRTLVALDGDRIVGTAASYALTLTVPGGPRPAAGVTGVGVWPTRRRRGVLTALMHRQLADVRARGENLAVLWASEGGIYGRFGYGLSSREARITVSRAHAALRPDAPRDPALTVDLCVPGETRAALAEVHRRTVTDRNGRFVRADKWWPHLLRDDERSRGDAGHLLAALVTGPDGPEGYALYRVRHRWDLDTPRARVLVTEVVTTTPAARVALYEHLFSRDLTVETVFHDLPLDDPLPDLLADRRQAAVTPFDGLWTRLVDLPGALGERAYAAPVDVALTVIDRCAPWNAGTWRLTVDDEGARCVPDAGPADLTVDVSHLGAAYFGRRPLAGFVGAGLVAEHTPGAARRLDTALYEPLEPHCGVDF</sequence>
<gene>
    <name evidence="6" type="ORF">RM479_22815</name>
</gene>
<dbReference type="InterPro" id="IPR000182">
    <property type="entry name" value="GNAT_dom"/>
</dbReference>
<evidence type="ECO:0000256" key="2">
    <source>
        <dbReference type="ARBA" id="ARBA00022679"/>
    </source>
</evidence>
<feature type="binding site" evidence="4">
    <location>
        <begin position="123"/>
        <end position="124"/>
    </location>
    <ligand>
        <name>acetyl-CoA</name>
        <dbReference type="ChEBI" id="CHEBI:57288"/>
    </ligand>
</feature>
<dbReference type="NCBIfam" id="NF002367">
    <property type="entry name" value="PRK01346.1-4"/>
    <property type="match status" value="1"/>
</dbReference>
<feature type="domain" description="N-acetyltransferase" evidence="5">
    <location>
        <begin position="9"/>
        <end position="158"/>
    </location>
</feature>
<dbReference type="InterPro" id="IPR051554">
    <property type="entry name" value="Acetyltransferase_Eis"/>
</dbReference>